<protein>
    <submittedName>
        <fullName evidence="2">Uncharacterized protein</fullName>
    </submittedName>
</protein>
<keyword evidence="1" id="KW-0732">Signal</keyword>
<feature type="chain" id="PRO_5018041116" evidence="1">
    <location>
        <begin position="16"/>
        <end position="98"/>
    </location>
</feature>
<gene>
    <name evidence="2" type="ORF">CGOC_LOCUS6169</name>
</gene>
<organism evidence="2 3">
    <name type="scientific">Cylicostephanus goldi</name>
    <name type="common">Nematode worm</name>
    <dbReference type="NCBI Taxonomy" id="71465"/>
    <lineage>
        <taxon>Eukaryota</taxon>
        <taxon>Metazoa</taxon>
        <taxon>Ecdysozoa</taxon>
        <taxon>Nematoda</taxon>
        <taxon>Chromadorea</taxon>
        <taxon>Rhabditida</taxon>
        <taxon>Rhabditina</taxon>
        <taxon>Rhabditomorpha</taxon>
        <taxon>Strongyloidea</taxon>
        <taxon>Strongylidae</taxon>
        <taxon>Cylicostephanus</taxon>
    </lineage>
</organism>
<evidence type="ECO:0000256" key="1">
    <source>
        <dbReference type="SAM" id="SignalP"/>
    </source>
</evidence>
<dbReference type="Proteomes" id="UP000271889">
    <property type="component" value="Unassembled WGS sequence"/>
</dbReference>
<keyword evidence="3" id="KW-1185">Reference proteome</keyword>
<reference evidence="2 3" key="1">
    <citation type="submission" date="2018-11" db="EMBL/GenBank/DDBJ databases">
        <authorList>
            <consortium name="Pathogen Informatics"/>
        </authorList>
    </citation>
    <scope>NUCLEOTIDE SEQUENCE [LARGE SCALE GENOMIC DNA]</scope>
</reference>
<name>A0A3P6S2A2_CYLGO</name>
<proteinExistence type="predicted"/>
<accession>A0A3P6S2A2</accession>
<dbReference type="OrthoDB" id="10590770at2759"/>
<sequence length="98" mass="11126">MWLAMMFIWLPPTKSNQLFCAQGAFKKPFQEQVLELKRNISKQLEEPQPPEHATLEQIAMTTTASVVGWLGSTYPRPPKVLEIELCPYAALIGIPVTW</sequence>
<evidence type="ECO:0000313" key="3">
    <source>
        <dbReference type="Proteomes" id="UP000271889"/>
    </source>
</evidence>
<dbReference type="AlphaFoldDB" id="A0A3P6S2A2"/>
<feature type="signal peptide" evidence="1">
    <location>
        <begin position="1"/>
        <end position="15"/>
    </location>
</feature>
<evidence type="ECO:0000313" key="2">
    <source>
        <dbReference type="EMBL" id="VDK66349.1"/>
    </source>
</evidence>
<dbReference type="EMBL" id="UYRV01019641">
    <property type="protein sequence ID" value="VDK66349.1"/>
    <property type="molecule type" value="Genomic_DNA"/>
</dbReference>